<name>A0A9E8SE10_9FLAO</name>
<sequence>MNIKVYKTSKKSELNKVIFISDTEIISELIPRYKKMEINTIANNV</sequence>
<dbReference type="Proteomes" id="UP001164705">
    <property type="component" value="Chromosome"/>
</dbReference>
<organism evidence="1 2">
    <name type="scientific">Lacinutrix neustonica</name>
    <dbReference type="NCBI Taxonomy" id="2980107"/>
    <lineage>
        <taxon>Bacteria</taxon>
        <taxon>Pseudomonadati</taxon>
        <taxon>Bacteroidota</taxon>
        <taxon>Flavobacteriia</taxon>
        <taxon>Flavobacteriales</taxon>
        <taxon>Flavobacteriaceae</taxon>
        <taxon>Lacinutrix</taxon>
    </lineage>
</organism>
<dbReference type="KEGG" id="lnu:N7U66_05150"/>
<reference evidence="1" key="1">
    <citation type="submission" date="2022-11" db="EMBL/GenBank/DDBJ databases">
        <title>Lacinutrix neustonica HL-RS19T sp. nov., isolated from the surface microlayer sample of brackish Lake Shihwa.</title>
        <authorList>
            <person name="Choi J.Y."/>
            <person name="Hwang C.Y."/>
        </authorList>
    </citation>
    <scope>NUCLEOTIDE SEQUENCE</scope>
    <source>
        <strain evidence="1">HL-RS19</strain>
    </source>
</reference>
<accession>A0A9E8SE10</accession>
<gene>
    <name evidence="1" type="ORF">N7U66_05150</name>
</gene>
<proteinExistence type="predicted"/>
<dbReference type="RefSeq" id="WP_267677606.1">
    <property type="nucleotide sequence ID" value="NZ_CP113088.1"/>
</dbReference>
<evidence type="ECO:0000313" key="2">
    <source>
        <dbReference type="Proteomes" id="UP001164705"/>
    </source>
</evidence>
<protein>
    <submittedName>
        <fullName evidence="1">Uncharacterized protein</fullName>
    </submittedName>
</protein>
<dbReference type="EMBL" id="CP113088">
    <property type="protein sequence ID" value="WAC03018.1"/>
    <property type="molecule type" value="Genomic_DNA"/>
</dbReference>
<evidence type="ECO:0000313" key="1">
    <source>
        <dbReference type="EMBL" id="WAC03018.1"/>
    </source>
</evidence>
<dbReference type="AlphaFoldDB" id="A0A9E8SE10"/>
<keyword evidence="2" id="KW-1185">Reference proteome</keyword>